<dbReference type="GO" id="GO:0046872">
    <property type="term" value="F:metal ion binding"/>
    <property type="evidence" value="ECO:0007669"/>
    <property type="project" value="UniProtKB-KW"/>
</dbReference>
<evidence type="ECO:0000313" key="7">
    <source>
        <dbReference type="Proteomes" id="UP000237347"/>
    </source>
</evidence>
<name>A0AAW0LVJ3_QUESU</name>
<dbReference type="GO" id="GO:0051213">
    <property type="term" value="F:dioxygenase activity"/>
    <property type="evidence" value="ECO:0007669"/>
    <property type="project" value="UniProtKB-ARBA"/>
</dbReference>
<keyword evidence="2" id="KW-0479">Metal-binding</keyword>
<feature type="domain" description="Fe2OG dioxygenase" evidence="5">
    <location>
        <begin position="2"/>
        <end position="114"/>
    </location>
</feature>
<dbReference type="PROSITE" id="PS51471">
    <property type="entry name" value="FE2OG_OXY"/>
    <property type="match status" value="1"/>
</dbReference>
<dbReference type="Pfam" id="PF03171">
    <property type="entry name" value="2OG-FeII_Oxy"/>
    <property type="match status" value="1"/>
</dbReference>
<dbReference type="InterPro" id="IPR027443">
    <property type="entry name" value="IPNS-like_sf"/>
</dbReference>
<protein>
    <submittedName>
        <fullName evidence="6">1-aminocyclopropane-1-carboxylate oxidase like protein 12</fullName>
    </submittedName>
</protein>
<dbReference type="InterPro" id="IPR005123">
    <property type="entry name" value="Oxoglu/Fe-dep_dioxygenase_dom"/>
</dbReference>
<dbReference type="InterPro" id="IPR044861">
    <property type="entry name" value="IPNS-like_FE2OG_OXY"/>
</dbReference>
<keyword evidence="7" id="KW-1185">Reference proteome</keyword>
<evidence type="ECO:0000259" key="5">
    <source>
        <dbReference type="PROSITE" id="PS51471"/>
    </source>
</evidence>
<dbReference type="AlphaFoldDB" id="A0AAW0LVJ3"/>
<evidence type="ECO:0000256" key="1">
    <source>
        <dbReference type="ARBA" id="ARBA00008056"/>
    </source>
</evidence>
<dbReference type="PANTHER" id="PTHR10209">
    <property type="entry name" value="OXIDOREDUCTASE, 2OG-FE II OXYGENASE FAMILY PROTEIN"/>
    <property type="match status" value="1"/>
</dbReference>
<dbReference type="Gene3D" id="2.60.120.330">
    <property type="entry name" value="B-lactam Antibiotic, Isopenicillin N Synthase, Chain"/>
    <property type="match status" value="1"/>
</dbReference>
<dbReference type="SUPFAM" id="SSF51197">
    <property type="entry name" value="Clavaminate synthase-like"/>
    <property type="match status" value="1"/>
</dbReference>
<evidence type="ECO:0000256" key="3">
    <source>
        <dbReference type="ARBA" id="ARBA00023002"/>
    </source>
</evidence>
<dbReference type="PANTHER" id="PTHR10209:SF714">
    <property type="entry name" value="1-AMINOCYCLOPROPANE-1-CARBOXYLATE OXIDASE HOMOLOG 11-RELATED"/>
    <property type="match status" value="1"/>
</dbReference>
<dbReference type="EMBL" id="PKMF04000044">
    <property type="protein sequence ID" value="KAK7855585.1"/>
    <property type="molecule type" value="Genomic_DNA"/>
</dbReference>
<keyword evidence="3" id="KW-0560">Oxidoreductase</keyword>
<sequence length="153" mass="17279">MKYEWLVGQHYPFFPEPELTLGTAKHADPSSLTLLLQDKIGGLQLLHQDHWVDVPPVQGALVAKIGDFMLVELFCSHTSLSSQLITNDKFRSVEHRVLAGRIGPRISVACFYNPTTARKFGPLMEFLSDNNPPIYRETHWIKGSGWQLSPCSF</sequence>
<evidence type="ECO:0000313" key="6">
    <source>
        <dbReference type="EMBL" id="KAK7855585.1"/>
    </source>
</evidence>
<comment type="caution">
    <text evidence="6">The sequence shown here is derived from an EMBL/GenBank/DDBJ whole genome shotgun (WGS) entry which is preliminary data.</text>
</comment>
<keyword evidence="4" id="KW-0408">Iron</keyword>
<proteinExistence type="inferred from homology"/>
<gene>
    <name evidence="6" type="ORF">CFP56_027385</name>
</gene>
<accession>A0AAW0LVJ3</accession>
<reference evidence="6 7" key="1">
    <citation type="journal article" date="2018" name="Sci. Data">
        <title>The draft genome sequence of cork oak.</title>
        <authorList>
            <person name="Ramos A.M."/>
            <person name="Usie A."/>
            <person name="Barbosa P."/>
            <person name="Barros P.M."/>
            <person name="Capote T."/>
            <person name="Chaves I."/>
            <person name="Simoes F."/>
            <person name="Abreu I."/>
            <person name="Carrasquinho I."/>
            <person name="Faro C."/>
            <person name="Guimaraes J.B."/>
            <person name="Mendonca D."/>
            <person name="Nobrega F."/>
            <person name="Rodrigues L."/>
            <person name="Saibo N.J.M."/>
            <person name="Varela M.C."/>
            <person name="Egas C."/>
            <person name="Matos J."/>
            <person name="Miguel C.M."/>
            <person name="Oliveira M.M."/>
            <person name="Ricardo C.P."/>
            <person name="Goncalves S."/>
        </authorList>
    </citation>
    <scope>NUCLEOTIDE SEQUENCE [LARGE SCALE GENOMIC DNA]</scope>
    <source>
        <strain evidence="7">cv. HL8</strain>
    </source>
</reference>
<dbReference type="Proteomes" id="UP000237347">
    <property type="component" value="Unassembled WGS sequence"/>
</dbReference>
<evidence type="ECO:0000256" key="2">
    <source>
        <dbReference type="ARBA" id="ARBA00022723"/>
    </source>
</evidence>
<evidence type="ECO:0000256" key="4">
    <source>
        <dbReference type="ARBA" id="ARBA00023004"/>
    </source>
</evidence>
<organism evidence="6 7">
    <name type="scientific">Quercus suber</name>
    <name type="common">Cork oak</name>
    <dbReference type="NCBI Taxonomy" id="58331"/>
    <lineage>
        <taxon>Eukaryota</taxon>
        <taxon>Viridiplantae</taxon>
        <taxon>Streptophyta</taxon>
        <taxon>Embryophyta</taxon>
        <taxon>Tracheophyta</taxon>
        <taxon>Spermatophyta</taxon>
        <taxon>Magnoliopsida</taxon>
        <taxon>eudicotyledons</taxon>
        <taxon>Gunneridae</taxon>
        <taxon>Pentapetalae</taxon>
        <taxon>rosids</taxon>
        <taxon>fabids</taxon>
        <taxon>Fagales</taxon>
        <taxon>Fagaceae</taxon>
        <taxon>Quercus</taxon>
    </lineage>
</organism>
<comment type="similarity">
    <text evidence="1">Belongs to the iron/ascorbate-dependent oxidoreductase family.</text>
</comment>